<keyword evidence="2" id="KW-0808">Transferase</keyword>
<dbReference type="EC" id="2.3.1.-" evidence="2"/>
<reference evidence="2" key="1">
    <citation type="submission" date="2021-08" db="EMBL/GenBank/DDBJ databases">
        <title>Comparative analyses of Brucepasteria parasyntrophica and Teretinema zuelzerae.</title>
        <authorList>
            <person name="Song Y."/>
            <person name="Brune A."/>
        </authorList>
    </citation>
    <scope>NUCLEOTIDE SEQUENCE</scope>
    <source>
        <strain evidence="2">DSM 1903</strain>
    </source>
</reference>
<dbReference type="Pfam" id="PF00583">
    <property type="entry name" value="Acetyltransf_1"/>
    <property type="match status" value="1"/>
</dbReference>
<evidence type="ECO:0000313" key="2">
    <source>
        <dbReference type="EMBL" id="MCD1656134.1"/>
    </source>
</evidence>
<dbReference type="SUPFAM" id="SSF55729">
    <property type="entry name" value="Acyl-CoA N-acyltransferases (Nat)"/>
    <property type="match status" value="1"/>
</dbReference>
<dbReference type="InterPro" id="IPR000182">
    <property type="entry name" value="GNAT_dom"/>
</dbReference>
<evidence type="ECO:0000259" key="1">
    <source>
        <dbReference type="PROSITE" id="PS51186"/>
    </source>
</evidence>
<comment type="caution">
    <text evidence="2">The sequence shown here is derived from an EMBL/GenBank/DDBJ whole genome shotgun (WGS) entry which is preliminary data.</text>
</comment>
<organism evidence="2 3">
    <name type="scientific">Teretinema zuelzerae</name>
    <dbReference type="NCBI Taxonomy" id="156"/>
    <lineage>
        <taxon>Bacteria</taxon>
        <taxon>Pseudomonadati</taxon>
        <taxon>Spirochaetota</taxon>
        <taxon>Spirochaetia</taxon>
        <taxon>Spirochaetales</taxon>
        <taxon>Treponemataceae</taxon>
        <taxon>Teretinema</taxon>
    </lineage>
</organism>
<dbReference type="CDD" id="cd04301">
    <property type="entry name" value="NAT_SF"/>
    <property type="match status" value="1"/>
</dbReference>
<dbReference type="GO" id="GO:0016747">
    <property type="term" value="F:acyltransferase activity, transferring groups other than amino-acyl groups"/>
    <property type="evidence" value="ECO:0007669"/>
    <property type="project" value="InterPro"/>
</dbReference>
<keyword evidence="2" id="KW-0012">Acyltransferase</keyword>
<dbReference type="EMBL" id="JAINWA010000003">
    <property type="protein sequence ID" value="MCD1656134.1"/>
    <property type="molecule type" value="Genomic_DNA"/>
</dbReference>
<dbReference type="AlphaFoldDB" id="A0AAE3EMR9"/>
<sequence length="209" mass="22976">MVRGTLRIRRAEARDLPALMNIERASFAPEIQESEETFADRLNAFPGGALILEAGSEGNRNDREDCRRAGNCSNGSNGGNGGCRRSGEPVGYLTAEIWDKAPPPSAEGYRLGHRASERHNPEGRVLYISSFAVLPEARGGTGRAFFCEALDLLCAENPKIDRVVFIVHEQWRAARHIYEGCGFQYTGVLPSFFKDGDAGSDALIMEKKR</sequence>
<feature type="domain" description="N-acetyltransferase" evidence="1">
    <location>
        <begin position="6"/>
        <end position="209"/>
    </location>
</feature>
<protein>
    <submittedName>
        <fullName evidence="2">GNAT family N-acetyltransferase</fullName>
        <ecNumber evidence="2">2.3.1.-</ecNumber>
    </submittedName>
</protein>
<dbReference type="PROSITE" id="PS51186">
    <property type="entry name" value="GNAT"/>
    <property type="match status" value="1"/>
</dbReference>
<accession>A0AAE3EMR9</accession>
<evidence type="ECO:0000313" key="3">
    <source>
        <dbReference type="Proteomes" id="UP001198163"/>
    </source>
</evidence>
<dbReference type="RefSeq" id="WP_230758584.1">
    <property type="nucleotide sequence ID" value="NZ_JAINWA010000003.1"/>
</dbReference>
<name>A0AAE3EMR9_9SPIR</name>
<gene>
    <name evidence="2" type="ORF">K7J14_15645</name>
</gene>
<keyword evidence="3" id="KW-1185">Reference proteome</keyword>
<proteinExistence type="predicted"/>
<dbReference type="Gene3D" id="3.40.630.30">
    <property type="match status" value="1"/>
</dbReference>
<dbReference type="InterPro" id="IPR016181">
    <property type="entry name" value="Acyl_CoA_acyltransferase"/>
</dbReference>
<dbReference type="Proteomes" id="UP001198163">
    <property type="component" value="Unassembled WGS sequence"/>
</dbReference>